<proteinExistence type="predicted"/>
<evidence type="ECO:0000313" key="2">
    <source>
        <dbReference type="EMBL" id="XDI06587.1"/>
    </source>
</evidence>
<sequence>MTVDRWLLVFGVLSIALLVVGAVCLVSSSARLVGGALVLVGVGVGAFCAGFAASRRRGVRWTDAPPRKPSR</sequence>
<gene>
    <name evidence="2" type="ORF">ABFY20_05675</name>
</gene>
<feature type="transmembrane region" description="Helical" evidence="1">
    <location>
        <begin position="32"/>
        <end position="53"/>
    </location>
</feature>
<keyword evidence="1" id="KW-0472">Membrane</keyword>
<evidence type="ECO:0000256" key="1">
    <source>
        <dbReference type="SAM" id="Phobius"/>
    </source>
</evidence>
<organism evidence="2">
    <name type="scientific">Herbiconiux sp. A18JL235</name>
    <dbReference type="NCBI Taxonomy" id="3152363"/>
    <lineage>
        <taxon>Bacteria</taxon>
        <taxon>Bacillati</taxon>
        <taxon>Actinomycetota</taxon>
        <taxon>Actinomycetes</taxon>
        <taxon>Micrococcales</taxon>
        <taxon>Microbacteriaceae</taxon>
        <taxon>Herbiconiux</taxon>
    </lineage>
</organism>
<reference evidence="2" key="1">
    <citation type="submission" date="2024-05" db="EMBL/GenBank/DDBJ databases">
        <title>Herbiconiux sp. A18JL235.</title>
        <authorList>
            <person name="Zhang G."/>
        </authorList>
    </citation>
    <scope>NUCLEOTIDE SEQUENCE</scope>
    <source>
        <strain evidence="2">A18JL235</strain>
    </source>
</reference>
<keyword evidence="1" id="KW-1133">Transmembrane helix</keyword>
<dbReference type="AlphaFoldDB" id="A0AB39BKI1"/>
<name>A0AB39BKI1_9MICO</name>
<accession>A0AB39BKI1</accession>
<dbReference type="EMBL" id="CP162511">
    <property type="protein sequence ID" value="XDI06587.1"/>
    <property type="molecule type" value="Genomic_DNA"/>
</dbReference>
<keyword evidence="1" id="KW-0812">Transmembrane</keyword>
<dbReference type="RefSeq" id="WP_368498966.1">
    <property type="nucleotide sequence ID" value="NZ_CP162511.1"/>
</dbReference>
<protein>
    <submittedName>
        <fullName evidence="2">Uncharacterized protein</fullName>
    </submittedName>
</protein>